<comment type="caution">
    <text evidence="5">The sequence shown here is derived from an EMBL/GenBank/DDBJ whole genome shotgun (WGS) entry which is preliminary data.</text>
</comment>
<proteinExistence type="predicted"/>
<dbReference type="SMART" id="SM00357">
    <property type="entry name" value="CSP"/>
    <property type="match status" value="1"/>
</dbReference>
<feature type="domain" description="CSD" evidence="4">
    <location>
        <begin position="1"/>
        <end position="66"/>
    </location>
</feature>
<dbReference type="PROSITE" id="PS51857">
    <property type="entry name" value="CSD_2"/>
    <property type="match status" value="1"/>
</dbReference>
<dbReference type="InterPro" id="IPR019844">
    <property type="entry name" value="CSD_CS"/>
</dbReference>
<dbReference type="PROSITE" id="PS00352">
    <property type="entry name" value="CSD_1"/>
    <property type="match status" value="1"/>
</dbReference>
<evidence type="ECO:0000256" key="2">
    <source>
        <dbReference type="ARBA" id="ARBA00022490"/>
    </source>
</evidence>
<dbReference type="Gene3D" id="2.40.50.140">
    <property type="entry name" value="Nucleic acid-binding proteins"/>
    <property type="match status" value="1"/>
</dbReference>
<name>A0A3N2B9N6_9MICO</name>
<dbReference type="Pfam" id="PF00313">
    <property type="entry name" value="CSD"/>
    <property type="match status" value="1"/>
</dbReference>
<dbReference type="OrthoDB" id="7477356at2"/>
<dbReference type="InterPro" id="IPR002059">
    <property type="entry name" value="CSP_DNA-bd"/>
</dbReference>
<dbReference type="RefSeq" id="WP_123302512.1">
    <property type="nucleotide sequence ID" value="NZ_RKHK01000001.1"/>
</dbReference>
<reference evidence="5 6" key="1">
    <citation type="submission" date="2018-11" db="EMBL/GenBank/DDBJ databases">
        <title>Sequencing the genomes of 1000 actinobacteria strains.</title>
        <authorList>
            <person name="Klenk H.-P."/>
        </authorList>
    </citation>
    <scope>NUCLEOTIDE SEQUENCE [LARGE SCALE GENOMIC DNA]</scope>
    <source>
        <strain evidence="5 6">DSM 11294</strain>
    </source>
</reference>
<protein>
    <submittedName>
        <fullName evidence="5">Putative cold-shock DNA-binding protein</fullName>
    </submittedName>
</protein>
<dbReference type="InterPro" id="IPR012340">
    <property type="entry name" value="NA-bd_OB-fold"/>
</dbReference>
<dbReference type="Gene3D" id="6.20.370.130">
    <property type="match status" value="1"/>
</dbReference>
<dbReference type="PIRSF" id="PIRSF002599">
    <property type="entry name" value="Cold_shock_A"/>
    <property type="match status" value="1"/>
</dbReference>
<evidence type="ECO:0000256" key="3">
    <source>
        <dbReference type="RuleBase" id="RU000408"/>
    </source>
</evidence>
<gene>
    <name evidence="5" type="ORF">EDD31_0190</name>
</gene>
<dbReference type="EMBL" id="RKHK01000001">
    <property type="protein sequence ID" value="ROR71852.1"/>
    <property type="molecule type" value="Genomic_DNA"/>
</dbReference>
<dbReference type="PRINTS" id="PR00050">
    <property type="entry name" value="COLDSHOCK"/>
</dbReference>
<evidence type="ECO:0000256" key="1">
    <source>
        <dbReference type="ARBA" id="ARBA00004496"/>
    </source>
</evidence>
<dbReference type="FunFam" id="2.40.50.140:FF:000006">
    <property type="entry name" value="Cold shock protein CspC"/>
    <property type="match status" value="1"/>
</dbReference>
<dbReference type="AlphaFoldDB" id="A0A3N2B9N6"/>
<evidence type="ECO:0000313" key="5">
    <source>
        <dbReference type="EMBL" id="ROR71852.1"/>
    </source>
</evidence>
<dbReference type="Proteomes" id="UP000280668">
    <property type="component" value="Unassembled WGS sequence"/>
</dbReference>
<dbReference type="SUPFAM" id="SSF50249">
    <property type="entry name" value="Nucleic acid-binding proteins"/>
    <property type="match status" value="1"/>
</dbReference>
<dbReference type="InterPro" id="IPR011129">
    <property type="entry name" value="CSD"/>
</dbReference>
<dbReference type="InterPro" id="IPR050181">
    <property type="entry name" value="Cold_shock_domain"/>
</dbReference>
<dbReference type="InterPro" id="IPR012156">
    <property type="entry name" value="Cold_shock_CspA"/>
</dbReference>
<dbReference type="GO" id="GO:0005737">
    <property type="term" value="C:cytoplasm"/>
    <property type="evidence" value="ECO:0007669"/>
    <property type="project" value="UniProtKB-SubCell"/>
</dbReference>
<keyword evidence="6" id="KW-1185">Reference proteome</keyword>
<dbReference type="GO" id="GO:0003677">
    <property type="term" value="F:DNA binding"/>
    <property type="evidence" value="ECO:0007669"/>
    <property type="project" value="UniProtKB-KW"/>
</dbReference>
<accession>A0A3N2B9N6</accession>
<keyword evidence="5" id="KW-0238">DNA-binding</keyword>
<evidence type="ECO:0000259" key="4">
    <source>
        <dbReference type="PROSITE" id="PS51857"/>
    </source>
</evidence>
<organism evidence="5 6">
    <name type="scientific">Bogoriella caseilytica</name>
    <dbReference type="NCBI Taxonomy" id="56055"/>
    <lineage>
        <taxon>Bacteria</taxon>
        <taxon>Bacillati</taxon>
        <taxon>Actinomycetota</taxon>
        <taxon>Actinomycetes</taxon>
        <taxon>Micrococcales</taxon>
        <taxon>Bogoriellaceae</taxon>
        <taxon>Bogoriella</taxon>
    </lineage>
</organism>
<sequence length="67" mass="7239">MAQGTVKWFNAEKGYGFIEQSAGGADVFVHYSAIQSDGYRSLEDGQAVEFDITQGPKGPQAENVRIA</sequence>
<dbReference type="CDD" id="cd04458">
    <property type="entry name" value="CSP_CDS"/>
    <property type="match status" value="1"/>
</dbReference>
<comment type="subcellular location">
    <subcellularLocation>
        <location evidence="1 3">Cytoplasm</location>
    </subcellularLocation>
</comment>
<keyword evidence="2" id="KW-0963">Cytoplasm</keyword>
<evidence type="ECO:0000313" key="6">
    <source>
        <dbReference type="Proteomes" id="UP000280668"/>
    </source>
</evidence>
<dbReference type="PANTHER" id="PTHR11544">
    <property type="entry name" value="COLD SHOCK DOMAIN CONTAINING PROTEINS"/>
    <property type="match status" value="1"/>
</dbReference>